<feature type="transmembrane region" description="Helical" evidence="2">
    <location>
        <begin position="805"/>
        <end position="823"/>
    </location>
</feature>
<dbReference type="InterPro" id="IPR036388">
    <property type="entry name" value="WH-like_DNA-bd_sf"/>
</dbReference>
<feature type="transmembrane region" description="Helical" evidence="2">
    <location>
        <begin position="388"/>
        <end position="408"/>
    </location>
</feature>
<keyword evidence="2" id="KW-0472">Membrane</keyword>
<dbReference type="PANTHER" id="PTHR11206">
    <property type="entry name" value="MULTIDRUG RESISTANCE PROTEIN"/>
    <property type="match status" value="1"/>
</dbReference>
<dbReference type="NCBIfam" id="TIGR00797">
    <property type="entry name" value="matE"/>
    <property type="match status" value="2"/>
</dbReference>
<reference evidence="3 4" key="1">
    <citation type="submission" date="2020-04" db="EMBL/GenBank/DDBJ databases">
        <title>Perkinsus olseni comparative genomics.</title>
        <authorList>
            <person name="Bogema D.R."/>
        </authorList>
    </citation>
    <scope>NUCLEOTIDE SEQUENCE [LARGE SCALE GENOMIC DNA]</scope>
    <source>
        <strain evidence="3">00978-12</strain>
    </source>
</reference>
<proteinExistence type="inferred from homology"/>
<feature type="non-terminal residue" evidence="3">
    <location>
        <position position="1"/>
    </location>
</feature>
<dbReference type="Pfam" id="PF01554">
    <property type="entry name" value="MatE"/>
    <property type="match status" value="4"/>
</dbReference>
<dbReference type="Gene3D" id="6.10.140.180">
    <property type="match status" value="1"/>
</dbReference>
<comment type="similarity">
    <text evidence="1">Belongs to the multi antimicrobial extrusion (MATE) (TC 2.A.66.1) family.</text>
</comment>
<dbReference type="SUPFAM" id="SSF46785">
    <property type="entry name" value="Winged helix' DNA-binding domain"/>
    <property type="match status" value="1"/>
</dbReference>
<feature type="transmembrane region" description="Helical" evidence="2">
    <location>
        <begin position="483"/>
        <end position="507"/>
    </location>
</feature>
<feature type="transmembrane region" description="Helical" evidence="2">
    <location>
        <begin position="872"/>
        <end position="892"/>
    </location>
</feature>
<feature type="transmembrane region" description="Helical" evidence="2">
    <location>
        <begin position="715"/>
        <end position="739"/>
    </location>
</feature>
<comment type="caution">
    <text evidence="3">The sequence shown here is derived from an EMBL/GenBank/DDBJ whole genome shotgun (WGS) entry which is preliminary data.</text>
</comment>
<accession>A0A7J6PJ29</accession>
<dbReference type="GO" id="GO:0042910">
    <property type="term" value="F:xenobiotic transmembrane transporter activity"/>
    <property type="evidence" value="ECO:0007669"/>
    <property type="project" value="InterPro"/>
</dbReference>
<keyword evidence="2" id="KW-0812">Transmembrane</keyword>
<feature type="transmembrane region" description="Helical" evidence="2">
    <location>
        <begin position="904"/>
        <end position="925"/>
    </location>
</feature>
<feature type="transmembrane region" description="Helical" evidence="2">
    <location>
        <begin position="457"/>
        <end position="477"/>
    </location>
</feature>
<feature type="transmembrane region" description="Helical" evidence="2">
    <location>
        <begin position="655"/>
        <end position="677"/>
    </location>
</feature>
<organism evidence="3 4">
    <name type="scientific">Perkinsus olseni</name>
    <name type="common">Perkinsus atlanticus</name>
    <dbReference type="NCBI Taxonomy" id="32597"/>
    <lineage>
        <taxon>Eukaryota</taxon>
        <taxon>Sar</taxon>
        <taxon>Alveolata</taxon>
        <taxon>Perkinsozoa</taxon>
        <taxon>Perkinsea</taxon>
        <taxon>Perkinsida</taxon>
        <taxon>Perkinsidae</taxon>
        <taxon>Perkinsus</taxon>
    </lineage>
</organism>
<keyword evidence="2" id="KW-1133">Transmembrane helix</keyword>
<gene>
    <name evidence="3" type="ORF">FOZ60_004046</name>
</gene>
<evidence type="ECO:0000313" key="4">
    <source>
        <dbReference type="Proteomes" id="UP000541610"/>
    </source>
</evidence>
<feature type="transmembrane region" description="Helical" evidence="2">
    <location>
        <begin position="1027"/>
        <end position="1052"/>
    </location>
</feature>
<evidence type="ECO:0000313" key="3">
    <source>
        <dbReference type="EMBL" id="KAF4695550.1"/>
    </source>
</evidence>
<feature type="transmembrane region" description="Helical" evidence="2">
    <location>
        <begin position="985"/>
        <end position="1006"/>
    </location>
</feature>
<dbReference type="GO" id="GO:0015297">
    <property type="term" value="F:antiporter activity"/>
    <property type="evidence" value="ECO:0007669"/>
    <property type="project" value="InterPro"/>
</dbReference>
<evidence type="ECO:0000256" key="1">
    <source>
        <dbReference type="ARBA" id="ARBA00010199"/>
    </source>
</evidence>
<feature type="transmembrane region" description="Helical" evidence="2">
    <location>
        <begin position="689"/>
        <end position="709"/>
    </location>
</feature>
<feature type="transmembrane region" description="Helical" evidence="2">
    <location>
        <begin position="304"/>
        <end position="324"/>
    </location>
</feature>
<dbReference type="Gene3D" id="1.10.10.10">
    <property type="entry name" value="Winged helix-like DNA-binding domain superfamily/Winged helix DNA-binding domain"/>
    <property type="match status" value="2"/>
</dbReference>
<dbReference type="InterPro" id="IPR002528">
    <property type="entry name" value="MATE_fam"/>
</dbReference>
<feature type="transmembrane region" description="Helical" evidence="2">
    <location>
        <begin position="616"/>
        <end position="635"/>
    </location>
</feature>
<sequence>MRRGGLGAAGVARRRQENRRMERIGESLEAVRLETVKEQCDTFKERLQEFATKYRSKIESDATFRAQFLGMCQSVGVDPLQSTKSVFGSMLGLGRFYAELGVQILTLCLATREDNGGLLDMDDCLAMLQNVRATTSDAISREDVTKAISELSVLGAGGVSIVWGERGKAFISSVPDAFNADQTSAISLIVSQGGHISLTELARQLDWTAERTDNASSSLLREGLVWLDVDPSTQERVVQQRHCEQHSMSSIMQPTGNIEALLTSSLIDILLDNYYCTLTMNGGDTSVEPLLPSIDREEVKLRSCITNLAVIAAPQIISMVLNYVPQTINVFFISRLGDADMLAAVGLANLVFNIGGVSCGYGINQAIETLVSQSRGHGGHHLASVHMAKGMCIGLLLSTILFIVLQFTEVALNFLGQDPVVAKHAMDYVNSASIGIWPAIQYDCIMRFLLCYHHPHVCTWIYAITSALHVLWCYLLVTPSSVLAGAGVAMALTFVGCWVLGILYFVFAMINPSITAIPRDALPRFTRAMFRGWWEYLKIGIPSMITLCSEWWAYEICTLIVGLLQDSAQLAAHVSVCNVSVLMFMMSYGLQTGLSAKIGAAVGSGNLHLARTYCKAAVIMGGGMLIVIEFILITFKMSIVNFYSAPEPEVMVSVYLATLLFPYLGIQEVFDFAQACMQGVFKGLGIQRYAAIVNLCSYYLCMLPLGYLFCIHFELGVFGMWTAFIVSVAAVISMVLNYIPQTINVYFISRLGDADMLAGIGLANLVFNIGGVSCGYGMNQAIETLVSQSRGQGDHKLASTSMARGMIIAMAMSTVLFGLLQLTEVLLTLLGQDPVIANHAMRYVNSASIGIWPAIQYDCIMRFLLCYHHPHVCTWIYAITSALHVFWCYVLVNPVSGLAGAGSAMALTYTTCWVLGILYFVFAMINPSITAIPRDALPRFTRAMFRGWWEYLKIGIPSMITLCSEWWAYEIATLIVGLLHDSNQLAAHVSICNLFVVIFMLSYGLQTGLSAKVGSAVGAGELHLAKLYCKAGVVIGGSMITIVILLLCIFRGSIVRLYAEKEPEVAVYELYLVRPLLCLIIPFDFAQSCMQGVFKGLGIQRYAAPVNIFSYYILMLPLGYFLSVDVGLGVDGMWLGFAAGASVIAASYTAILA</sequence>
<dbReference type="EMBL" id="JABANP010000019">
    <property type="protein sequence ID" value="KAF4695550.1"/>
    <property type="molecule type" value="Genomic_DNA"/>
</dbReference>
<dbReference type="GO" id="GO:0016020">
    <property type="term" value="C:membrane"/>
    <property type="evidence" value="ECO:0007669"/>
    <property type="project" value="InterPro"/>
</dbReference>
<protein>
    <submittedName>
        <fullName evidence="3">Uncharacterized protein</fullName>
    </submittedName>
</protein>
<dbReference type="Pfam" id="PF04157">
    <property type="entry name" value="EAP30"/>
    <property type="match status" value="1"/>
</dbReference>
<feature type="transmembrane region" description="Helical" evidence="2">
    <location>
        <begin position="954"/>
        <end position="979"/>
    </location>
</feature>
<dbReference type="Proteomes" id="UP000541610">
    <property type="component" value="Unassembled WGS sequence"/>
</dbReference>
<dbReference type="OrthoDB" id="283883at2759"/>
<feature type="transmembrane region" description="Helical" evidence="2">
    <location>
        <begin position="1072"/>
        <end position="1090"/>
    </location>
</feature>
<feature type="transmembrane region" description="Helical" evidence="2">
    <location>
        <begin position="344"/>
        <end position="367"/>
    </location>
</feature>
<dbReference type="InterPro" id="IPR036390">
    <property type="entry name" value="WH_DNA-bd_sf"/>
</dbReference>
<feature type="transmembrane region" description="Helical" evidence="2">
    <location>
        <begin position="1102"/>
        <end position="1122"/>
    </location>
</feature>
<evidence type="ECO:0000256" key="2">
    <source>
        <dbReference type="SAM" id="Phobius"/>
    </source>
</evidence>
<feature type="transmembrane region" description="Helical" evidence="2">
    <location>
        <begin position="1134"/>
        <end position="1152"/>
    </location>
</feature>
<dbReference type="AlphaFoldDB" id="A0A7J6PJ29"/>
<dbReference type="InterPro" id="IPR040608">
    <property type="entry name" value="Snf8/Vps36"/>
</dbReference>
<name>A0A7J6PJ29_PEROL</name>